<dbReference type="InterPro" id="IPR029058">
    <property type="entry name" value="AB_hydrolase_fold"/>
</dbReference>
<dbReference type="Proteomes" id="UP001597476">
    <property type="component" value="Unassembled WGS sequence"/>
</dbReference>
<name>A0ABW5TDB8_9FLAO</name>
<dbReference type="Gene3D" id="3.40.50.1820">
    <property type="entry name" value="alpha/beta hydrolase"/>
    <property type="match status" value="1"/>
</dbReference>
<accession>A0ABW5TDB8</accession>
<dbReference type="GO" id="GO:0016787">
    <property type="term" value="F:hydrolase activity"/>
    <property type="evidence" value="ECO:0007669"/>
    <property type="project" value="UniProtKB-KW"/>
</dbReference>
<gene>
    <name evidence="2" type="ORF">ACFSR8_11320</name>
</gene>
<keyword evidence="2" id="KW-0378">Hydrolase</keyword>
<evidence type="ECO:0000259" key="1">
    <source>
        <dbReference type="Pfam" id="PF00561"/>
    </source>
</evidence>
<feature type="domain" description="AB hydrolase-1" evidence="1">
    <location>
        <begin position="47"/>
        <end position="150"/>
    </location>
</feature>
<dbReference type="InterPro" id="IPR000073">
    <property type="entry name" value="AB_hydrolase_1"/>
</dbReference>
<dbReference type="PANTHER" id="PTHR43798:SF33">
    <property type="entry name" value="HYDROLASE, PUTATIVE (AFU_ORTHOLOGUE AFUA_2G14860)-RELATED"/>
    <property type="match status" value="1"/>
</dbReference>
<proteinExistence type="predicted"/>
<sequence length="276" mass="31488">MKRFTILVLVFISCLTSSGQIKISPNGKYFNYQGTKIYYEDTGEGEPLLLLHKFFGTADNWRPYVEVYSKQFRTIAVDMMGHGRSDIYKKDDLNFNDKAYAKIIIALLDFLKLNNVNAIGASGGGTTLHYLNVMQPDRFNSVITIGGHIYYSVETREIIASAGGYKSFLSASEIHGPEKQEYLAKAFWEYRNVTDNNPCFTPDKLNTIKANWLVVLGDNDPYVPLRLGIEMHKGIPNSWLWIVPNGGHTPHLNTHFQKEFKRVSMEFLSGKWKKKN</sequence>
<evidence type="ECO:0000313" key="2">
    <source>
        <dbReference type="EMBL" id="MFD2726804.1"/>
    </source>
</evidence>
<dbReference type="EMBL" id="JBHULY010000025">
    <property type="protein sequence ID" value="MFD2726804.1"/>
    <property type="molecule type" value="Genomic_DNA"/>
</dbReference>
<keyword evidence="3" id="KW-1185">Reference proteome</keyword>
<dbReference type="RefSeq" id="WP_380292090.1">
    <property type="nucleotide sequence ID" value="NZ_JBHULY010000025.1"/>
</dbReference>
<dbReference type="InterPro" id="IPR050266">
    <property type="entry name" value="AB_hydrolase_sf"/>
</dbReference>
<dbReference type="SUPFAM" id="SSF53474">
    <property type="entry name" value="alpha/beta-Hydrolases"/>
    <property type="match status" value="1"/>
</dbReference>
<evidence type="ECO:0000313" key="3">
    <source>
        <dbReference type="Proteomes" id="UP001597476"/>
    </source>
</evidence>
<dbReference type="Pfam" id="PF00561">
    <property type="entry name" value="Abhydrolase_1"/>
    <property type="match status" value="1"/>
</dbReference>
<organism evidence="2 3">
    <name type="scientific">Hyunsoonleella rubra</name>
    <dbReference type="NCBI Taxonomy" id="1737062"/>
    <lineage>
        <taxon>Bacteria</taxon>
        <taxon>Pseudomonadati</taxon>
        <taxon>Bacteroidota</taxon>
        <taxon>Flavobacteriia</taxon>
        <taxon>Flavobacteriales</taxon>
        <taxon>Flavobacteriaceae</taxon>
    </lineage>
</organism>
<reference evidence="3" key="1">
    <citation type="journal article" date="2019" name="Int. J. Syst. Evol. Microbiol.">
        <title>The Global Catalogue of Microorganisms (GCM) 10K type strain sequencing project: providing services to taxonomists for standard genome sequencing and annotation.</title>
        <authorList>
            <consortium name="The Broad Institute Genomics Platform"/>
            <consortium name="The Broad Institute Genome Sequencing Center for Infectious Disease"/>
            <person name="Wu L."/>
            <person name="Ma J."/>
        </authorList>
    </citation>
    <scope>NUCLEOTIDE SEQUENCE [LARGE SCALE GENOMIC DNA]</scope>
    <source>
        <strain evidence="3">KCTC 42398</strain>
    </source>
</reference>
<dbReference type="PANTHER" id="PTHR43798">
    <property type="entry name" value="MONOACYLGLYCEROL LIPASE"/>
    <property type="match status" value="1"/>
</dbReference>
<comment type="caution">
    <text evidence="2">The sequence shown here is derived from an EMBL/GenBank/DDBJ whole genome shotgun (WGS) entry which is preliminary data.</text>
</comment>
<protein>
    <submittedName>
        <fullName evidence="2">Alpha/beta fold hydrolase</fullName>
    </submittedName>
</protein>